<protein>
    <submittedName>
        <fullName evidence="1">Uncharacterized protein</fullName>
    </submittedName>
</protein>
<sequence>MMNPSMSCKEDSFVSQGATYHEKGFDGQSFLGSLTYPPAFNEEDTKKESLVVKAKKWFKDKKMRIKKKLKKVEFVEFLDSMLDPCMFDYCNHQHKF</sequence>
<comment type="caution">
    <text evidence="1">The sequence shown here is derived from an EMBL/GenBank/DDBJ whole genome shotgun (WGS) entry which is preliminary data.</text>
</comment>
<reference evidence="1 2" key="1">
    <citation type="submission" date="2020-06" db="EMBL/GenBank/DDBJ databases">
        <title>Transcriptomic and genomic resources for Thalictrum thalictroides and T. hernandezii: Facilitating candidate gene discovery in an emerging model plant lineage.</title>
        <authorList>
            <person name="Arias T."/>
            <person name="Riano-Pachon D.M."/>
            <person name="Di Stilio V.S."/>
        </authorList>
    </citation>
    <scope>NUCLEOTIDE SEQUENCE [LARGE SCALE GENOMIC DNA]</scope>
    <source>
        <strain evidence="2">cv. WT478/WT964</strain>
        <tissue evidence="1">Leaves</tissue>
    </source>
</reference>
<evidence type="ECO:0000313" key="2">
    <source>
        <dbReference type="Proteomes" id="UP000554482"/>
    </source>
</evidence>
<accession>A0A7J6VS55</accession>
<keyword evidence="2" id="KW-1185">Reference proteome</keyword>
<gene>
    <name evidence="1" type="ORF">FRX31_022822</name>
</gene>
<organism evidence="1 2">
    <name type="scientific">Thalictrum thalictroides</name>
    <name type="common">Rue-anemone</name>
    <name type="synonym">Anemone thalictroides</name>
    <dbReference type="NCBI Taxonomy" id="46969"/>
    <lineage>
        <taxon>Eukaryota</taxon>
        <taxon>Viridiplantae</taxon>
        <taxon>Streptophyta</taxon>
        <taxon>Embryophyta</taxon>
        <taxon>Tracheophyta</taxon>
        <taxon>Spermatophyta</taxon>
        <taxon>Magnoliopsida</taxon>
        <taxon>Ranunculales</taxon>
        <taxon>Ranunculaceae</taxon>
        <taxon>Thalictroideae</taxon>
        <taxon>Thalictrum</taxon>
    </lineage>
</organism>
<name>A0A7J6VS55_THATH</name>
<dbReference type="EMBL" id="JABWDY010027824">
    <property type="protein sequence ID" value="KAF5187591.1"/>
    <property type="molecule type" value="Genomic_DNA"/>
</dbReference>
<evidence type="ECO:0000313" key="1">
    <source>
        <dbReference type="EMBL" id="KAF5187591.1"/>
    </source>
</evidence>
<dbReference type="Proteomes" id="UP000554482">
    <property type="component" value="Unassembled WGS sequence"/>
</dbReference>
<dbReference type="AlphaFoldDB" id="A0A7J6VS55"/>
<proteinExistence type="predicted"/>